<gene>
    <name evidence="11" type="ORF">US58_C0032G0005</name>
</gene>
<dbReference type="Pfam" id="PF00122">
    <property type="entry name" value="E1-E2_ATPase"/>
    <property type="match status" value="1"/>
</dbReference>
<evidence type="ECO:0000256" key="2">
    <source>
        <dbReference type="ARBA" id="ARBA00005675"/>
    </source>
</evidence>
<dbReference type="InterPro" id="IPR059000">
    <property type="entry name" value="ATPase_P-type_domA"/>
</dbReference>
<dbReference type="PRINTS" id="PR00120">
    <property type="entry name" value="HATPASE"/>
</dbReference>
<dbReference type="Gene3D" id="2.70.150.10">
    <property type="entry name" value="Calcium-transporting ATPase, cytoplasmic transduction domain A"/>
    <property type="match status" value="1"/>
</dbReference>
<feature type="transmembrane region" description="Helical" evidence="9">
    <location>
        <begin position="637"/>
        <end position="658"/>
    </location>
</feature>
<dbReference type="SUPFAM" id="SSF81653">
    <property type="entry name" value="Calcium ATPase, transduction domain A"/>
    <property type="match status" value="1"/>
</dbReference>
<dbReference type="SUPFAM" id="SSF56784">
    <property type="entry name" value="HAD-like"/>
    <property type="match status" value="1"/>
</dbReference>
<protein>
    <submittedName>
        <fullName evidence="11">Cation transporting P-type ATPase</fullName>
    </submittedName>
</protein>
<evidence type="ECO:0000313" key="11">
    <source>
        <dbReference type="EMBL" id="KKQ39466.1"/>
    </source>
</evidence>
<dbReference type="PANTHER" id="PTHR42861">
    <property type="entry name" value="CALCIUM-TRANSPORTING ATPASE"/>
    <property type="match status" value="1"/>
</dbReference>
<accession>A0A0G0KFT1</accession>
<dbReference type="InterPro" id="IPR001757">
    <property type="entry name" value="P_typ_ATPase"/>
</dbReference>
<dbReference type="InterPro" id="IPR008250">
    <property type="entry name" value="ATPase_P-typ_transduc_dom_A_sf"/>
</dbReference>
<evidence type="ECO:0000259" key="10">
    <source>
        <dbReference type="SMART" id="SM00831"/>
    </source>
</evidence>
<dbReference type="SUPFAM" id="SSF81665">
    <property type="entry name" value="Calcium ATPase, transmembrane domain M"/>
    <property type="match status" value="1"/>
</dbReference>
<dbReference type="SFLD" id="SFLDG00002">
    <property type="entry name" value="C1.7:_P-type_atpase_like"/>
    <property type="match status" value="1"/>
</dbReference>
<evidence type="ECO:0000256" key="9">
    <source>
        <dbReference type="SAM" id="Phobius"/>
    </source>
</evidence>
<dbReference type="Gene3D" id="3.40.1110.10">
    <property type="entry name" value="Calcium-transporting ATPase, cytoplasmic domain N"/>
    <property type="match status" value="1"/>
</dbReference>
<keyword evidence="5" id="KW-0067">ATP-binding</keyword>
<dbReference type="NCBIfam" id="TIGR01494">
    <property type="entry name" value="ATPase_P-type"/>
    <property type="match status" value="3"/>
</dbReference>
<dbReference type="FunFam" id="3.40.50.1000:FF:000028">
    <property type="entry name" value="Calcium-transporting P-type ATPase, putative"/>
    <property type="match status" value="1"/>
</dbReference>
<dbReference type="Pfam" id="PF00702">
    <property type="entry name" value="Hydrolase"/>
    <property type="match status" value="1"/>
</dbReference>
<proteinExistence type="inferred from homology"/>
<dbReference type="InterPro" id="IPR044492">
    <property type="entry name" value="P_typ_ATPase_HD_dom"/>
</dbReference>
<dbReference type="SFLD" id="SFLDS00003">
    <property type="entry name" value="Haloacid_Dehalogenase"/>
    <property type="match status" value="1"/>
</dbReference>
<organism evidence="11 12">
    <name type="scientific">Candidatus Magasanikbacteria bacterium GW2011_GWA2_37_8</name>
    <dbReference type="NCBI Taxonomy" id="1619036"/>
    <lineage>
        <taxon>Bacteria</taxon>
        <taxon>Candidatus Magasanikiibacteriota</taxon>
    </lineage>
</organism>
<comment type="similarity">
    <text evidence="2">Belongs to the cation transport ATPase (P-type) (TC 3.A.3) family. Type IIA subfamily.</text>
</comment>
<evidence type="ECO:0000256" key="1">
    <source>
        <dbReference type="ARBA" id="ARBA00004141"/>
    </source>
</evidence>
<evidence type="ECO:0000256" key="3">
    <source>
        <dbReference type="ARBA" id="ARBA00022692"/>
    </source>
</evidence>
<comment type="caution">
    <text evidence="11">The sequence shown here is derived from an EMBL/GenBank/DDBJ whole genome shotgun (WGS) entry which is preliminary data.</text>
</comment>
<dbReference type="EMBL" id="LBTN01000032">
    <property type="protein sequence ID" value="KKQ39466.1"/>
    <property type="molecule type" value="Genomic_DNA"/>
</dbReference>
<evidence type="ECO:0000256" key="6">
    <source>
        <dbReference type="ARBA" id="ARBA00022967"/>
    </source>
</evidence>
<dbReference type="GO" id="GO:0016887">
    <property type="term" value="F:ATP hydrolysis activity"/>
    <property type="evidence" value="ECO:0007669"/>
    <property type="project" value="InterPro"/>
</dbReference>
<dbReference type="AlphaFoldDB" id="A0A0G0KFT1"/>
<feature type="transmembrane region" description="Helical" evidence="9">
    <location>
        <begin position="72"/>
        <end position="88"/>
    </location>
</feature>
<dbReference type="Pfam" id="PF00690">
    <property type="entry name" value="Cation_ATPase_N"/>
    <property type="match status" value="1"/>
</dbReference>
<name>A0A0G0KFT1_9BACT</name>
<feature type="transmembrane region" description="Helical" evidence="9">
    <location>
        <begin position="229"/>
        <end position="250"/>
    </location>
</feature>
<keyword evidence="7 9" id="KW-1133">Transmembrane helix</keyword>
<evidence type="ECO:0000256" key="4">
    <source>
        <dbReference type="ARBA" id="ARBA00022741"/>
    </source>
</evidence>
<keyword evidence="8 9" id="KW-0472">Membrane</keyword>
<dbReference type="PRINTS" id="PR00119">
    <property type="entry name" value="CATATPASE"/>
</dbReference>
<dbReference type="SFLD" id="SFLDF00027">
    <property type="entry name" value="p-type_atpase"/>
    <property type="match status" value="1"/>
</dbReference>
<dbReference type="InterPro" id="IPR018303">
    <property type="entry name" value="ATPase_P-typ_P_site"/>
</dbReference>
<evidence type="ECO:0000256" key="7">
    <source>
        <dbReference type="ARBA" id="ARBA00022989"/>
    </source>
</evidence>
<keyword evidence="6" id="KW-1278">Translocase</keyword>
<dbReference type="Gene3D" id="3.40.50.1000">
    <property type="entry name" value="HAD superfamily/HAD-like"/>
    <property type="match status" value="1"/>
</dbReference>
<dbReference type="Proteomes" id="UP000034333">
    <property type="component" value="Unassembled WGS sequence"/>
</dbReference>
<dbReference type="SMART" id="SM00831">
    <property type="entry name" value="Cation_ATPase_N"/>
    <property type="match status" value="1"/>
</dbReference>
<dbReference type="GO" id="GO:0005524">
    <property type="term" value="F:ATP binding"/>
    <property type="evidence" value="ECO:0007669"/>
    <property type="project" value="UniProtKB-KW"/>
</dbReference>
<dbReference type="GO" id="GO:0016020">
    <property type="term" value="C:membrane"/>
    <property type="evidence" value="ECO:0007669"/>
    <property type="project" value="UniProtKB-SubCell"/>
</dbReference>
<sequence length="678" mass="74652">MPHTLPTNPSAYHGLSEKEALSQQTIYGLNQRPVTKQKTWVHRFFGIMAEPMMLLLLATAIVYFFIGDKLETIILLGSIIPIALMEFFQETKTDEAVRALDKMLVQFCSVYRDGVVKKLEIKYLVPGDLVYLTAGDKVPADGCLINSPGLMIDESMLTGESIAVIKSPLEKPENPIDENKLWQGTNVVQGEGQLFVTATGAHTTYGKLGGLLEKIIKTRTPLQLKIQRLVRGVAIAAVSIAFFVGLILTWQQGWAAGLLGGLTLAMSLIPEEFPVVFSVFLIMGVWRMTKQNALVREMAMVETLGSATIICTDKTGTLTEGSMAIKSIYYKDKLIDCTDITKHKTELINFIKTTLLSLEQVAIDPIEIEAQSFAHRLGIDTEKFYREHTLIDDLPFDAKTKMVHHLWKNINGTTTQYTAGAPEFILNQSKMNTKERALATAEYEKMAEQGLRVIGVAERPDHRGDKVIVADFKFVGLLAMSDPPRAGVKEAVATCQEAGIRVIMITGDNKLTAHSIAEAIGLKHNEEILTGADLTNLSPAAWQETVKRHDIFTRVQPEQKYQIVEALQALGEVVAMTGDGVNDAPALKKASIGIAMGQKGTEVARAAAGIVLTDDNFSTIVNAVREGRRIYENLRQAFVFLFSFHLPIVGLAILPLIFKQPLIIQKVGGELFCKAQLS</sequence>
<feature type="transmembrane region" description="Helical" evidence="9">
    <location>
        <begin position="44"/>
        <end position="66"/>
    </location>
</feature>
<dbReference type="Gene3D" id="1.20.1110.10">
    <property type="entry name" value="Calcium-transporting ATPase, transmembrane domain"/>
    <property type="match status" value="2"/>
</dbReference>
<keyword evidence="3 9" id="KW-0812">Transmembrane</keyword>
<reference evidence="11 12" key="1">
    <citation type="journal article" date="2015" name="Nature">
        <title>rRNA introns, odd ribosomes, and small enigmatic genomes across a large radiation of phyla.</title>
        <authorList>
            <person name="Brown C.T."/>
            <person name="Hug L.A."/>
            <person name="Thomas B.C."/>
            <person name="Sharon I."/>
            <person name="Castelle C.J."/>
            <person name="Singh A."/>
            <person name="Wilkins M.J."/>
            <person name="Williams K.H."/>
            <person name="Banfield J.F."/>
        </authorList>
    </citation>
    <scope>NUCLEOTIDE SEQUENCE [LARGE SCALE GENOMIC DNA]</scope>
</reference>
<feature type="transmembrane region" description="Helical" evidence="9">
    <location>
        <begin position="262"/>
        <end position="286"/>
    </location>
</feature>
<dbReference type="STRING" id="1619036.US58_C0032G0005"/>
<dbReference type="SUPFAM" id="SSF81660">
    <property type="entry name" value="Metal cation-transporting ATPase, ATP-binding domain N"/>
    <property type="match status" value="1"/>
</dbReference>
<dbReference type="PROSITE" id="PS00154">
    <property type="entry name" value="ATPASE_E1_E2"/>
    <property type="match status" value="1"/>
</dbReference>
<evidence type="ECO:0000256" key="5">
    <source>
        <dbReference type="ARBA" id="ARBA00022840"/>
    </source>
</evidence>
<keyword evidence="4" id="KW-0547">Nucleotide-binding</keyword>
<dbReference type="InterPro" id="IPR023214">
    <property type="entry name" value="HAD_sf"/>
</dbReference>
<feature type="domain" description="Cation-transporting P-type ATPase N-terminal" evidence="10">
    <location>
        <begin position="1"/>
        <end position="68"/>
    </location>
</feature>
<dbReference type="InterPro" id="IPR004014">
    <property type="entry name" value="ATPase_P-typ_cation-transptr_N"/>
</dbReference>
<dbReference type="InterPro" id="IPR036412">
    <property type="entry name" value="HAD-like_sf"/>
</dbReference>
<dbReference type="InterPro" id="IPR023299">
    <property type="entry name" value="ATPase_P-typ_cyto_dom_N"/>
</dbReference>
<dbReference type="PATRIC" id="fig|1619036.3.peg.747"/>
<evidence type="ECO:0000313" key="12">
    <source>
        <dbReference type="Proteomes" id="UP000034333"/>
    </source>
</evidence>
<comment type="subcellular location">
    <subcellularLocation>
        <location evidence="1">Membrane</location>
        <topology evidence="1">Multi-pass membrane protein</topology>
    </subcellularLocation>
</comment>
<evidence type="ECO:0000256" key="8">
    <source>
        <dbReference type="ARBA" id="ARBA00023136"/>
    </source>
</evidence>
<dbReference type="InterPro" id="IPR023298">
    <property type="entry name" value="ATPase_P-typ_TM_dom_sf"/>
</dbReference>